<feature type="transmembrane region" description="Helical" evidence="6">
    <location>
        <begin position="73"/>
        <end position="96"/>
    </location>
</feature>
<comment type="caution">
    <text evidence="9">The sequence shown here is derived from an EMBL/GenBank/DDBJ whole genome shotgun (WGS) entry which is preliminary data.</text>
</comment>
<sequence>MLDTRLAAPVRIRAGDGGALLLETQNVEITPEAAELPQPLVVAGSDGSPFLAVSILEDRSHLMAQLAATRNGLLAIMAAVSIALAAAISVTLWLYLARAHQREETLAQDIAAARTAEADRTAREVEAARDREARQQAEADRQTRVVSEISAGLERLAAGNLTQPIDSPAQDPFPAEYDALRASYNSVLDQLGSIVAQIEQISGSVRDDSGEIEKAAQDLSARAETQAATLEQSAAALTQLTESVQAAAARAAEGETVSGQNRDRAEGGARVVRDAITAMGAIEKSAAQITRIIDVIEDIAFQTNLLALNAGVEAARAGEAGRGFAVVASEVRGLAQRASDSAREIKGLISESGEHVKTGSDLVGRTGQSLQDILSMASDVEKLMVEISASAREQATGLAEINTGVTQLDQVTQQNAAVAEQSTAAAGSLRQNAAELVQVLGHFQAAKGSATPGWRSTRGKSRAAGGDELRSWDAALQAMERDAPAPQDAAPPPAQRRAAGGAGPDWRDF</sequence>
<dbReference type="Proteomes" id="UP000529417">
    <property type="component" value="Unassembled WGS sequence"/>
</dbReference>
<feature type="domain" description="HAMP" evidence="8">
    <location>
        <begin position="140"/>
        <end position="196"/>
    </location>
</feature>
<gene>
    <name evidence="9" type="ORF">HUK65_10195</name>
</gene>
<dbReference type="SMART" id="SM00304">
    <property type="entry name" value="HAMP"/>
    <property type="match status" value="1"/>
</dbReference>
<dbReference type="SUPFAM" id="SSF58104">
    <property type="entry name" value="Methyl-accepting chemotaxis protein (MCP) signaling domain"/>
    <property type="match status" value="1"/>
</dbReference>
<dbReference type="InterPro" id="IPR003660">
    <property type="entry name" value="HAMP_dom"/>
</dbReference>
<proteinExistence type="inferred from homology"/>
<dbReference type="PROSITE" id="PS50885">
    <property type="entry name" value="HAMP"/>
    <property type="match status" value="1"/>
</dbReference>
<dbReference type="SMART" id="SM00283">
    <property type="entry name" value="MA"/>
    <property type="match status" value="1"/>
</dbReference>
<keyword evidence="10" id="KW-1185">Reference proteome</keyword>
<dbReference type="EMBL" id="JACBXS010000018">
    <property type="protein sequence ID" value="NYS25363.1"/>
    <property type="molecule type" value="Genomic_DNA"/>
</dbReference>
<dbReference type="InterPro" id="IPR004089">
    <property type="entry name" value="MCPsignal_dom"/>
</dbReference>
<dbReference type="InterPro" id="IPR051310">
    <property type="entry name" value="MCP_chemotaxis"/>
</dbReference>
<keyword evidence="6" id="KW-1133">Transmembrane helix</keyword>
<dbReference type="FunFam" id="1.10.287.950:FF:000001">
    <property type="entry name" value="Methyl-accepting chemotaxis sensory transducer"/>
    <property type="match status" value="1"/>
</dbReference>
<feature type="domain" description="Methyl-accepting transducer" evidence="7">
    <location>
        <begin position="201"/>
        <end position="430"/>
    </location>
</feature>
<evidence type="ECO:0000259" key="8">
    <source>
        <dbReference type="PROSITE" id="PS50885"/>
    </source>
</evidence>
<dbReference type="PRINTS" id="PR00260">
    <property type="entry name" value="CHEMTRNSDUCR"/>
</dbReference>
<comment type="subcellular location">
    <subcellularLocation>
        <location evidence="1">Membrane</location>
    </subcellularLocation>
</comment>
<dbReference type="GO" id="GO:0016020">
    <property type="term" value="C:membrane"/>
    <property type="evidence" value="ECO:0007669"/>
    <property type="project" value="UniProtKB-SubCell"/>
</dbReference>
<dbReference type="Gene3D" id="1.10.287.950">
    <property type="entry name" value="Methyl-accepting chemotaxis protein"/>
    <property type="match status" value="1"/>
</dbReference>
<evidence type="ECO:0000256" key="2">
    <source>
        <dbReference type="ARBA" id="ARBA00022500"/>
    </source>
</evidence>
<name>A0A7Z0HZW2_9RHOB</name>
<evidence type="ECO:0000256" key="5">
    <source>
        <dbReference type="SAM" id="MobiDB-lite"/>
    </source>
</evidence>
<protein>
    <submittedName>
        <fullName evidence="9">Methyl-accepting chemotaxis protein</fullName>
    </submittedName>
</protein>
<dbReference type="Pfam" id="PF00015">
    <property type="entry name" value="MCPsignal"/>
    <property type="match status" value="1"/>
</dbReference>
<keyword evidence="6" id="KW-0472">Membrane</keyword>
<feature type="region of interest" description="Disordered" evidence="5">
    <location>
        <begin position="447"/>
        <end position="509"/>
    </location>
</feature>
<organism evidence="9 10">
    <name type="scientific">Rhabdonatronobacter sediminivivens</name>
    <dbReference type="NCBI Taxonomy" id="2743469"/>
    <lineage>
        <taxon>Bacteria</taxon>
        <taxon>Pseudomonadati</taxon>
        <taxon>Pseudomonadota</taxon>
        <taxon>Alphaproteobacteria</taxon>
        <taxon>Rhodobacterales</taxon>
        <taxon>Paracoccaceae</taxon>
        <taxon>Rhabdonatronobacter</taxon>
    </lineage>
</organism>
<dbReference type="GO" id="GO:0006935">
    <property type="term" value="P:chemotaxis"/>
    <property type="evidence" value="ECO:0007669"/>
    <property type="project" value="UniProtKB-KW"/>
</dbReference>
<evidence type="ECO:0000256" key="6">
    <source>
        <dbReference type="SAM" id="Phobius"/>
    </source>
</evidence>
<comment type="similarity">
    <text evidence="3">Belongs to the methyl-accepting chemotaxis (MCP) protein family.</text>
</comment>
<dbReference type="GO" id="GO:0007165">
    <property type="term" value="P:signal transduction"/>
    <property type="evidence" value="ECO:0007669"/>
    <property type="project" value="UniProtKB-KW"/>
</dbReference>
<reference evidence="9 10" key="1">
    <citation type="journal article" date="2000" name="Arch. Microbiol.">
        <title>Rhodobaca bogoriensis gen. nov. and sp. nov., an alkaliphilic purple nonsulfur bacterium from African Rift Valley soda lakes.</title>
        <authorList>
            <person name="Milford A.D."/>
            <person name="Achenbach L.A."/>
            <person name="Jung D.O."/>
            <person name="Madigan M.T."/>
        </authorList>
    </citation>
    <scope>NUCLEOTIDE SEQUENCE [LARGE SCALE GENOMIC DNA]</scope>
    <source>
        <strain evidence="9 10">2376</strain>
    </source>
</reference>
<dbReference type="GO" id="GO:0004888">
    <property type="term" value="F:transmembrane signaling receptor activity"/>
    <property type="evidence" value="ECO:0007669"/>
    <property type="project" value="InterPro"/>
</dbReference>
<evidence type="ECO:0000256" key="3">
    <source>
        <dbReference type="ARBA" id="ARBA00029447"/>
    </source>
</evidence>
<keyword evidence="6" id="KW-0812">Transmembrane</keyword>
<keyword evidence="4" id="KW-0807">Transducer</keyword>
<dbReference type="AlphaFoldDB" id="A0A7Z0HZW2"/>
<dbReference type="PANTHER" id="PTHR43531">
    <property type="entry name" value="PROTEIN ICFG"/>
    <property type="match status" value="1"/>
</dbReference>
<evidence type="ECO:0000313" key="10">
    <source>
        <dbReference type="Proteomes" id="UP000529417"/>
    </source>
</evidence>
<dbReference type="CDD" id="cd11386">
    <property type="entry name" value="MCP_signal"/>
    <property type="match status" value="1"/>
</dbReference>
<evidence type="ECO:0000313" key="9">
    <source>
        <dbReference type="EMBL" id="NYS25363.1"/>
    </source>
</evidence>
<dbReference type="PROSITE" id="PS50111">
    <property type="entry name" value="CHEMOTAXIS_TRANSDUC_2"/>
    <property type="match status" value="1"/>
</dbReference>
<dbReference type="InterPro" id="IPR004090">
    <property type="entry name" value="Chemotax_Me-accpt_rcpt"/>
</dbReference>
<accession>A0A7Z0HZW2</accession>
<evidence type="ECO:0000259" key="7">
    <source>
        <dbReference type="PROSITE" id="PS50111"/>
    </source>
</evidence>
<keyword evidence="2" id="KW-0145">Chemotaxis</keyword>
<evidence type="ECO:0000256" key="1">
    <source>
        <dbReference type="ARBA" id="ARBA00004370"/>
    </source>
</evidence>
<dbReference type="PANTHER" id="PTHR43531:SF11">
    <property type="entry name" value="METHYL-ACCEPTING CHEMOTAXIS PROTEIN 3"/>
    <property type="match status" value="1"/>
</dbReference>
<evidence type="ECO:0000256" key="4">
    <source>
        <dbReference type="PROSITE-ProRule" id="PRU00284"/>
    </source>
</evidence>